<accession>A0A6I2UIX5</accession>
<dbReference type="GeneID" id="96779626"/>
<organism evidence="2 3">
    <name type="scientific">Anaerovibrio slackiae</name>
    <dbReference type="NCBI Taxonomy" id="2652309"/>
    <lineage>
        <taxon>Bacteria</taxon>
        <taxon>Bacillati</taxon>
        <taxon>Bacillota</taxon>
        <taxon>Negativicutes</taxon>
        <taxon>Selenomonadales</taxon>
        <taxon>Selenomonadaceae</taxon>
        <taxon>Anaerovibrio</taxon>
    </lineage>
</organism>
<feature type="compositionally biased region" description="Basic and acidic residues" evidence="1">
    <location>
        <begin position="547"/>
        <end position="582"/>
    </location>
</feature>
<dbReference type="AlphaFoldDB" id="A0A6I2UIX5"/>
<protein>
    <recommendedName>
        <fullName evidence="4">Carbohydrate-binding domain-containing protein</fullName>
    </recommendedName>
</protein>
<reference evidence="2 3" key="1">
    <citation type="submission" date="2019-08" db="EMBL/GenBank/DDBJ databases">
        <title>In-depth cultivation of the pig gut microbiome towards novel bacterial diversity and tailored functional studies.</title>
        <authorList>
            <person name="Wylensek D."/>
            <person name="Hitch T.C.A."/>
            <person name="Clavel T."/>
        </authorList>
    </citation>
    <scope>NUCLEOTIDE SEQUENCE [LARGE SCALE GENOMIC DNA]</scope>
    <source>
        <strain evidence="2 3">WCA-693-APC-5D-A</strain>
    </source>
</reference>
<keyword evidence="3" id="KW-1185">Reference proteome</keyword>
<dbReference type="PROSITE" id="PS50007">
    <property type="entry name" value="PIPLC_X_DOMAIN"/>
    <property type="match status" value="1"/>
</dbReference>
<dbReference type="Proteomes" id="UP000433181">
    <property type="component" value="Unassembled WGS sequence"/>
</dbReference>
<evidence type="ECO:0000256" key="1">
    <source>
        <dbReference type="SAM" id="MobiDB-lite"/>
    </source>
</evidence>
<sequence>MNVTGSGQPSGIYNTGTLKATGDEDPIIGSDGEVNASSGSGNIWLTSSYNIVNDSTMDAGRQVTLNASDQLINRGIIQGVSYLDIKSIKGSVHNCDSGKIIVTNGNIDLSTGQANLIIQGDKSYIDFTSLVLEGTIKADAGISDKKERGNINITAHLDDIYIDGATIESTDDVILNAGRNIAIGYQTERARQDDPTTQGPGYDDNPNEREYFKIKKNEDTGTPVPSTKTATISGSNIILIAGGANPTDKQAESEGRAAGELNINGTLSATAGNVEINADKDKIIVDGGSISATGGDVNITASKNDVVINSGTVSSANGDIQLTAGDTVNITGGELSAYNTLSMNGKAVNISKDIQSGSIEITSPALDFGTHKIAATAGSVKLTDTQDESEGDAADELKITGTISAKGGNVEINADKDKIIVDGGSISATGGDVNINASENDVVINSGTISATGGNVEINAAKGITVNNNAETGKNGEIVANAGNSDGRSGNIHLTADNTVDITGGKVYADDTLSINGIEGVTLSGSNTVVDAGKNLSITSDNNVTDSRGDKKPVDGSGDKKPADGSGDKKPVDGSGDKKPIIDNDSVDPVNMSAQLLNYQPQNTSTAVFGNTFNMSATPVASIEMPERPASDVSPLPQDDKKVVKQDENGLSIEDEEE</sequence>
<feature type="region of interest" description="Disordered" evidence="1">
    <location>
        <begin position="620"/>
        <end position="658"/>
    </location>
</feature>
<feature type="compositionally biased region" description="Polar residues" evidence="1">
    <location>
        <begin position="537"/>
        <end position="546"/>
    </location>
</feature>
<comment type="caution">
    <text evidence="2">The sequence shown here is derived from an EMBL/GenBank/DDBJ whole genome shotgun (WGS) entry which is preliminary data.</text>
</comment>
<evidence type="ECO:0000313" key="2">
    <source>
        <dbReference type="EMBL" id="MSU09675.1"/>
    </source>
</evidence>
<feature type="compositionally biased region" description="Basic and acidic residues" evidence="1">
    <location>
        <begin position="638"/>
        <end position="648"/>
    </location>
</feature>
<evidence type="ECO:0008006" key="4">
    <source>
        <dbReference type="Google" id="ProtNLM"/>
    </source>
</evidence>
<dbReference type="InterPro" id="IPR012334">
    <property type="entry name" value="Pectin_lyas_fold"/>
</dbReference>
<gene>
    <name evidence="2" type="ORF">FYJ84_11875</name>
</gene>
<feature type="region of interest" description="Disordered" evidence="1">
    <location>
        <begin position="537"/>
        <end position="598"/>
    </location>
</feature>
<name>A0A6I2UIX5_9FIRM</name>
<dbReference type="Gene3D" id="2.160.20.10">
    <property type="entry name" value="Single-stranded right-handed beta-helix, Pectin lyase-like"/>
    <property type="match status" value="1"/>
</dbReference>
<dbReference type="EMBL" id="VUNR01000029">
    <property type="protein sequence ID" value="MSU09675.1"/>
    <property type="molecule type" value="Genomic_DNA"/>
</dbReference>
<evidence type="ECO:0000313" key="3">
    <source>
        <dbReference type="Proteomes" id="UP000433181"/>
    </source>
</evidence>
<proteinExistence type="predicted"/>
<dbReference type="RefSeq" id="WP_154407841.1">
    <property type="nucleotide sequence ID" value="NZ_VUNR01000029.1"/>
</dbReference>